<dbReference type="Pfam" id="PF13372">
    <property type="entry name" value="Alginate_exp"/>
    <property type="match status" value="1"/>
</dbReference>
<dbReference type="EMBL" id="BSPD01000042">
    <property type="protein sequence ID" value="GLS26229.1"/>
    <property type="molecule type" value="Genomic_DNA"/>
</dbReference>
<keyword evidence="1" id="KW-0732">Signal</keyword>
<dbReference type="Gene3D" id="2.40.160.10">
    <property type="entry name" value="Porin"/>
    <property type="match status" value="1"/>
</dbReference>
<feature type="signal peptide" evidence="1">
    <location>
        <begin position="1"/>
        <end position="42"/>
    </location>
</feature>
<dbReference type="RefSeq" id="WP_232592493.1">
    <property type="nucleotide sequence ID" value="NZ_BSPD01000042.1"/>
</dbReference>
<evidence type="ECO:0000259" key="2">
    <source>
        <dbReference type="Pfam" id="PF13372"/>
    </source>
</evidence>
<dbReference type="InterPro" id="IPR025388">
    <property type="entry name" value="Alginate_export_dom"/>
</dbReference>
<evidence type="ECO:0000256" key="1">
    <source>
        <dbReference type="SAM" id="SignalP"/>
    </source>
</evidence>
<evidence type="ECO:0000313" key="3">
    <source>
        <dbReference type="EMBL" id="GLS26229.1"/>
    </source>
</evidence>
<comment type="caution">
    <text evidence="3">The sequence shown here is derived from an EMBL/GenBank/DDBJ whole genome shotgun (WGS) entry which is preliminary data.</text>
</comment>
<dbReference type="AlphaFoldDB" id="A0AA37T5Y0"/>
<dbReference type="InterPro" id="IPR023614">
    <property type="entry name" value="Porin_dom_sf"/>
</dbReference>
<keyword evidence="4" id="KW-1185">Reference proteome</keyword>
<name>A0AA37T5Y0_9GAMM</name>
<feature type="chain" id="PRO_5041325948" description="Alginate export domain-containing protein" evidence="1">
    <location>
        <begin position="43"/>
        <end position="415"/>
    </location>
</feature>
<protein>
    <recommendedName>
        <fullName evidence="2">Alginate export domain-containing protein</fullName>
    </recommendedName>
</protein>
<proteinExistence type="predicted"/>
<evidence type="ECO:0000313" key="4">
    <source>
        <dbReference type="Proteomes" id="UP001156870"/>
    </source>
</evidence>
<reference evidence="3 4" key="1">
    <citation type="journal article" date="2014" name="Int. J. Syst. Evol. Microbiol.">
        <title>Complete genome sequence of Corynebacterium casei LMG S-19264T (=DSM 44701T), isolated from a smear-ripened cheese.</title>
        <authorList>
            <consortium name="US DOE Joint Genome Institute (JGI-PGF)"/>
            <person name="Walter F."/>
            <person name="Albersmeier A."/>
            <person name="Kalinowski J."/>
            <person name="Ruckert C."/>
        </authorList>
    </citation>
    <scope>NUCLEOTIDE SEQUENCE [LARGE SCALE GENOMIC DNA]</scope>
    <source>
        <strain evidence="3 4">NBRC 110095</strain>
    </source>
</reference>
<accession>A0AA37T5Y0</accession>
<dbReference type="Proteomes" id="UP001156870">
    <property type="component" value="Unassembled WGS sequence"/>
</dbReference>
<organism evidence="3 4">
    <name type="scientific">Marinibactrum halimedae</name>
    <dbReference type="NCBI Taxonomy" id="1444977"/>
    <lineage>
        <taxon>Bacteria</taxon>
        <taxon>Pseudomonadati</taxon>
        <taxon>Pseudomonadota</taxon>
        <taxon>Gammaproteobacteria</taxon>
        <taxon>Cellvibrionales</taxon>
        <taxon>Cellvibrionaceae</taxon>
        <taxon>Marinibactrum</taxon>
    </lineage>
</organism>
<feature type="domain" description="Alginate export" evidence="2">
    <location>
        <begin position="93"/>
        <end position="184"/>
    </location>
</feature>
<sequence length="415" mass="45750">MAVFQRATCQRTTFQRVNSQCAATLCSVIGASLIFCANTTNAEDNFHKLLADGEAYGKLNLRYESAEQDNPLEDADALTLRTMLGYNSANMNGFSATIEFEDVRQVFGLGDYSVGPAGYNVGEYSVIADPEVTEVNQAFIKYSNNGLTAKMGRQIIALDNHRFVGHVGWRQDWQTFDGLTAVYSPNDSIKLTYGYLDKRNRIFAEAADIDSEDHILNGSFKTPIGTIKGYAYLLENEDNNSELDTVGVSLNGKVKADNVSFLYAAEYATQETDTDFEADYLFLEGGVSVYGITAKLGYELLGSDDGAYGFSTPLATLHKFNGWADLFLNTPGTGLVDTHVNIGSKLGPGKLNVIYHTFEADEDSAGMSDYGTEWNLQYVMKFGKHYDVGFKYASYSADDFGVDTDRLWAWVGMSF</sequence>
<gene>
    <name evidence="3" type="ORF">GCM10007877_19440</name>
</gene>